<evidence type="ECO:0000256" key="1">
    <source>
        <dbReference type="SAM" id="MobiDB-lite"/>
    </source>
</evidence>
<evidence type="ECO:0000313" key="3">
    <source>
        <dbReference type="Proteomes" id="UP000077266"/>
    </source>
</evidence>
<name>A0A165H4Z6_EXIGL</name>
<organism evidence="2 3">
    <name type="scientific">Exidia glandulosa HHB12029</name>
    <dbReference type="NCBI Taxonomy" id="1314781"/>
    <lineage>
        <taxon>Eukaryota</taxon>
        <taxon>Fungi</taxon>
        <taxon>Dikarya</taxon>
        <taxon>Basidiomycota</taxon>
        <taxon>Agaricomycotina</taxon>
        <taxon>Agaricomycetes</taxon>
        <taxon>Auriculariales</taxon>
        <taxon>Exidiaceae</taxon>
        <taxon>Exidia</taxon>
    </lineage>
</organism>
<gene>
    <name evidence="2" type="ORF">EXIGLDRAFT_769901</name>
</gene>
<accession>A0A165H4Z6</accession>
<dbReference type="InParanoid" id="A0A165H4Z6"/>
<dbReference type="EMBL" id="KV426027">
    <property type="protein sequence ID" value="KZV91462.1"/>
    <property type="molecule type" value="Genomic_DNA"/>
</dbReference>
<feature type="region of interest" description="Disordered" evidence="1">
    <location>
        <begin position="1"/>
        <end position="49"/>
    </location>
</feature>
<protein>
    <submittedName>
        <fullName evidence="2">Uncharacterized protein</fullName>
    </submittedName>
</protein>
<sequence length="213" mass="24663">MPRYSSDQERQDARRRTRREYYARNRESERARARERWSRRTDAPATRRERVRAAAPSAQRILLPATSAHLGEGLQIHDARTDLKQVLVTLQQDLRGWSGNLHLATIHDQLALKLIDAEQRKRRSQKLQRELLIKIQHATFVYDVASDAMDAAISQRGLRSKLVGRLDALATEAYDLKAGVEEMVLLSDLDNGSLKREYNEGRLSWQRRYADTM</sequence>
<dbReference type="Proteomes" id="UP000077266">
    <property type="component" value="Unassembled WGS sequence"/>
</dbReference>
<evidence type="ECO:0000313" key="2">
    <source>
        <dbReference type="EMBL" id="KZV91462.1"/>
    </source>
</evidence>
<keyword evidence="3" id="KW-1185">Reference proteome</keyword>
<dbReference type="AlphaFoldDB" id="A0A165H4Z6"/>
<proteinExistence type="predicted"/>
<reference evidence="2 3" key="1">
    <citation type="journal article" date="2016" name="Mol. Biol. Evol.">
        <title>Comparative Genomics of Early-Diverging Mushroom-Forming Fungi Provides Insights into the Origins of Lignocellulose Decay Capabilities.</title>
        <authorList>
            <person name="Nagy L.G."/>
            <person name="Riley R."/>
            <person name="Tritt A."/>
            <person name="Adam C."/>
            <person name="Daum C."/>
            <person name="Floudas D."/>
            <person name="Sun H."/>
            <person name="Yadav J.S."/>
            <person name="Pangilinan J."/>
            <person name="Larsson K.H."/>
            <person name="Matsuura K."/>
            <person name="Barry K."/>
            <person name="Labutti K."/>
            <person name="Kuo R."/>
            <person name="Ohm R.A."/>
            <person name="Bhattacharya S.S."/>
            <person name="Shirouzu T."/>
            <person name="Yoshinaga Y."/>
            <person name="Martin F.M."/>
            <person name="Grigoriev I.V."/>
            <person name="Hibbett D.S."/>
        </authorList>
    </citation>
    <scope>NUCLEOTIDE SEQUENCE [LARGE SCALE GENOMIC DNA]</scope>
    <source>
        <strain evidence="2 3">HHB12029</strain>
    </source>
</reference>